<dbReference type="Pfam" id="PF00128">
    <property type="entry name" value="Alpha-amylase"/>
    <property type="match status" value="1"/>
</dbReference>
<dbReference type="EC" id="5.4.99.15" evidence="2"/>
<accession>A0A7W4YFN7</accession>
<gene>
    <name evidence="2" type="ORF">FHX72_001920</name>
</gene>
<sequence length="774" mass="85167">MMRIPSSTYRFQLTSEFDLDAAAEQLPYLERLGVGWVYLSPILQATPGSTHGYDVVDPSRVDDERGGREALERFSAKARELGLGVLVDIVPNHMGVGTPRDNPWWWDVLAHGRDAAHAESFDIDWEAGGGKLLIPTVGDDDMPRERGAAIANVTVDAEAGVLRYHSTEYPLAEGSAPDGASVREVLDNQHYQLIHWRQGDTRLNYRRFFTITSLAGIRVEDDDVFEEAHEEIFDWMRHRLVDGLRIDHPDGLRDPGGYLRHLADRTRGAYVLVEKILEGDESLPADWRTAGTTGYDALGQIDRVLVDADAEEALDELAGADGSPIDWEQLIHEAKRAVADVSLNAEIRRIARELRSTGLEDSLIEDSVAEIAAHFSVYRSYLPTGAHHLADAALAAKEQRPDLAEPIARILPFLEAPEAEAALRLQQTTGMIMAKAVEDRSFYRYARLTSLNEVGGDPNVFSITPERFHELQTARARDWPDAMTTLSTHDTKRGEDTRARITALSEVPEFWAESVAELQNVAPIDDNAFAQLTWQAIVGAWPASRERLTAYLEKAAREADLHTSWTNPNEEFEEQLRSAVDAVFDNPVASNVVQNVVAETQSAGWSNSLTAKIVQLTMPGIPDVYQGTELWARTLVDPDNRQPVDYSSRTSALDAILHGAVPEVDDSGAAKLLVTAACLRLRRGRPELFTEYEGIMANGPASEHALAFSRGGAITIGTRLPIGLEQGGGWIGTTIALPEGEWIDQLTAAVYTGGKDVPLAAILQQYPVALLAKS</sequence>
<dbReference type="InterPro" id="IPR017853">
    <property type="entry name" value="GH"/>
</dbReference>
<dbReference type="Gene3D" id="1.10.10.470">
    <property type="entry name" value="Maltooligosyl trehalose synthase, domain 4"/>
    <property type="match status" value="1"/>
</dbReference>
<dbReference type="Gene3D" id="3.30.1590.10">
    <property type="entry name" value="Maltooligosyl trehalose synthase, domain 2"/>
    <property type="match status" value="1"/>
</dbReference>
<name>A0A7W4YFN7_9MICO</name>
<dbReference type="PANTHER" id="PTHR10357">
    <property type="entry name" value="ALPHA-AMYLASE FAMILY MEMBER"/>
    <property type="match status" value="1"/>
</dbReference>
<evidence type="ECO:0000313" key="2">
    <source>
        <dbReference type="EMBL" id="MBB2957783.1"/>
    </source>
</evidence>
<dbReference type="Gene3D" id="1.10.150.200">
    <property type="entry name" value="Maltooligosyl trehalose synthase, domain 3"/>
    <property type="match status" value="1"/>
</dbReference>
<dbReference type="SUPFAM" id="SSF51445">
    <property type="entry name" value="(Trans)glycosidases"/>
    <property type="match status" value="1"/>
</dbReference>
<dbReference type="InterPro" id="IPR006047">
    <property type="entry name" value="GH13_cat_dom"/>
</dbReference>
<dbReference type="GO" id="GO:0030980">
    <property type="term" value="P:alpha-glucan catabolic process"/>
    <property type="evidence" value="ECO:0007669"/>
    <property type="project" value="TreeGrafter"/>
</dbReference>
<dbReference type="EMBL" id="JACHWJ010000002">
    <property type="protein sequence ID" value="MBB2957783.1"/>
    <property type="molecule type" value="Genomic_DNA"/>
</dbReference>
<dbReference type="RefSeq" id="WP_338110097.1">
    <property type="nucleotide sequence ID" value="NZ_JACHWJ010000002.1"/>
</dbReference>
<dbReference type="Gene3D" id="3.20.20.80">
    <property type="entry name" value="Glycosidases"/>
    <property type="match status" value="1"/>
</dbReference>
<dbReference type="Proteomes" id="UP000545286">
    <property type="component" value="Unassembled WGS sequence"/>
</dbReference>
<evidence type="ECO:0000313" key="3">
    <source>
        <dbReference type="Proteomes" id="UP000545286"/>
    </source>
</evidence>
<reference evidence="2 3" key="1">
    <citation type="submission" date="2020-08" db="EMBL/GenBank/DDBJ databases">
        <title>Sequencing the genomes of 1000 actinobacteria strains.</title>
        <authorList>
            <person name="Klenk H.-P."/>
        </authorList>
    </citation>
    <scope>NUCLEOTIDE SEQUENCE [LARGE SCALE GENOMIC DNA]</scope>
    <source>
        <strain evidence="2 3">DSM 20419</strain>
    </source>
</reference>
<dbReference type="AlphaFoldDB" id="A0A7W4YFN7"/>
<dbReference type="GO" id="GO:0047470">
    <property type="term" value="F:(1,4)-alpha-D-glucan 1-alpha-D-glucosylmutase activity"/>
    <property type="evidence" value="ECO:0007669"/>
    <property type="project" value="UniProtKB-EC"/>
</dbReference>
<dbReference type="InterPro" id="IPR013797">
    <property type="entry name" value="Maltooligo_trehalose_synth_4"/>
</dbReference>
<dbReference type="CDD" id="cd11336">
    <property type="entry name" value="AmyAc_MTSase"/>
    <property type="match status" value="1"/>
</dbReference>
<dbReference type="NCBIfam" id="TIGR02401">
    <property type="entry name" value="trehalose_TreY"/>
    <property type="match status" value="1"/>
</dbReference>
<dbReference type="InterPro" id="IPR012767">
    <property type="entry name" value="Trehalose_TreY"/>
</dbReference>
<evidence type="ECO:0000259" key="1">
    <source>
        <dbReference type="SMART" id="SM00642"/>
    </source>
</evidence>
<feature type="domain" description="Glycosyl hydrolase family 13 catalytic" evidence="1">
    <location>
        <begin position="5"/>
        <end position="657"/>
    </location>
</feature>
<comment type="caution">
    <text evidence="2">The sequence shown here is derived from an EMBL/GenBank/DDBJ whole genome shotgun (WGS) entry which is preliminary data.</text>
</comment>
<keyword evidence="3" id="KW-1185">Reference proteome</keyword>
<dbReference type="PANTHER" id="PTHR10357:SF216">
    <property type="entry name" value="MALTOOLIGOSYL TREHALOSE SYNTHASE-RELATED"/>
    <property type="match status" value="1"/>
</dbReference>
<dbReference type="SMART" id="SM00642">
    <property type="entry name" value="Aamy"/>
    <property type="match status" value="1"/>
</dbReference>
<keyword evidence="2" id="KW-0413">Isomerase</keyword>
<organism evidence="2 3">
    <name type="scientific">Pseudoclavibacter helvolus</name>
    <dbReference type="NCBI Taxonomy" id="255205"/>
    <lineage>
        <taxon>Bacteria</taxon>
        <taxon>Bacillati</taxon>
        <taxon>Actinomycetota</taxon>
        <taxon>Actinomycetes</taxon>
        <taxon>Micrococcales</taxon>
        <taxon>Microbacteriaceae</taxon>
        <taxon>Pseudoclavibacter</taxon>
    </lineage>
</organism>
<dbReference type="GO" id="GO:0005992">
    <property type="term" value="P:trehalose biosynthetic process"/>
    <property type="evidence" value="ECO:0007669"/>
    <property type="project" value="TreeGrafter"/>
</dbReference>
<protein>
    <submittedName>
        <fullName evidence="2">(1-&gt;4)-alpha-D-glucan 1-alpha-D-glucosylmutase</fullName>
        <ecNumber evidence="2">5.4.99.15</ecNumber>
    </submittedName>
</protein>
<proteinExistence type="predicted"/>